<dbReference type="eggNOG" id="KOG0316">
    <property type="taxonomic scope" value="Eukaryota"/>
</dbReference>
<keyword evidence="2" id="KW-0963">Cytoplasm</keyword>
<keyword evidence="7" id="KW-0418">Kinase</keyword>
<dbReference type="PROSITE" id="PS50082">
    <property type="entry name" value="WD_REPEATS_2"/>
    <property type="match status" value="4"/>
</dbReference>
<sequence length="308" mass="33222">MFDPTPARTLKGHQGAVTAVRFNPAGTYCVSGGADKTVNLWNPHSGMLLKTYIGHGHEVLDLATASNNEWIVSCGGDKTVIQWDVASGNILRKLRGHLARVNCLGLNADNTVVVSGSYDATVRIWDLKSNMRDPVQTMKEAKDSICSIHIMNHEMVVGSVDGSIRIYDVRVGRVTTDTIGSPVTSVRFSSDGNCILASTLDSAVRLLDKDLGKLLGTYSGHVNESYKLDSTFALNDSHVLSGSEDGKLFVWSLVEAKIIQTIAAHKGAVQGVSHHPFEPSVLTSAVDGLIKVWKPPAPAEQDEIPDYD</sequence>
<dbReference type="CDD" id="cd00200">
    <property type="entry name" value="WD40"/>
    <property type="match status" value="1"/>
</dbReference>
<comment type="similarity">
    <text evidence="5">Belongs to the WD repeat MORG1 family.</text>
</comment>
<feature type="repeat" description="WD" evidence="6">
    <location>
        <begin position="94"/>
        <end position="129"/>
    </location>
</feature>
<evidence type="ECO:0000256" key="3">
    <source>
        <dbReference type="ARBA" id="ARBA00022574"/>
    </source>
</evidence>
<dbReference type="InterPro" id="IPR051980">
    <property type="entry name" value="WD_repeat_MORG1"/>
</dbReference>
<dbReference type="EMBL" id="KE346373">
    <property type="protein sequence ID" value="KJE97182.1"/>
    <property type="molecule type" value="Genomic_DNA"/>
</dbReference>
<evidence type="ECO:0000256" key="6">
    <source>
        <dbReference type="PROSITE-ProRule" id="PRU00221"/>
    </source>
</evidence>
<dbReference type="GO" id="GO:0005737">
    <property type="term" value="C:cytoplasm"/>
    <property type="evidence" value="ECO:0007669"/>
    <property type="project" value="UniProtKB-SubCell"/>
</dbReference>
<dbReference type="PANTHER" id="PTHR22842">
    <property type="entry name" value="WD40 REPEAT PROTEIN"/>
    <property type="match status" value="1"/>
</dbReference>
<dbReference type="Gene3D" id="2.130.10.10">
    <property type="entry name" value="YVTN repeat-like/Quinoprotein amine dehydrogenase"/>
    <property type="match status" value="1"/>
</dbReference>
<evidence type="ECO:0000256" key="5">
    <source>
        <dbReference type="ARBA" id="ARBA00038145"/>
    </source>
</evidence>
<accession>A0A0D2VZC8</accession>
<evidence type="ECO:0000256" key="2">
    <source>
        <dbReference type="ARBA" id="ARBA00022490"/>
    </source>
</evidence>
<dbReference type="FunCoup" id="A0A0D2VZC8">
    <property type="interactions" value="126"/>
</dbReference>
<proteinExistence type="inferred from homology"/>
<dbReference type="PROSITE" id="PS00678">
    <property type="entry name" value="WD_REPEATS_1"/>
    <property type="match status" value="1"/>
</dbReference>
<dbReference type="InterPro" id="IPR019775">
    <property type="entry name" value="WD40_repeat_CS"/>
</dbReference>
<evidence type="ECO:0000256" key="4">
    <source>
        <dbReference type="ARBA" id="ARBA00022737"/>
    </source>
</evidence>
<comment type="subcellular location">
    <subcellularLocation>
        <location evidence="1">Cytoplasm</location>
    </subcellularLocation>
</comment>
<keyword evidence="7" id="KW-0808">Transferase</keyword>
<dbReference type="InterPro" id="IPR036322">
    <property type="entry name" value="WD40_repeat_dom_sf"/>
</dbReference>
<dbReference type="OMA" id="MCWDIRT"/>
<feature type="repeat" description="WD" evidence="6">
    <location>
        <begin position="52"/>
        <end position="93"/>
    </location>
</feature>
<keyword evidence="8" id="KW-1185">Reference proteome</keyword>
<dbReference type="InterPro" id="IPR020472">
    <property type="entry name" value="WD40_PAC1"/>
</dbReference>
<dbReference type="PhylomeDB" id="A0A0D2VZC8"/>
<dbReference type="SMART" id="SM00320">
    <property type="entry name" value="WD40"/>
    <property type="match status" value="7"/>
</dbReference>
<dbReference type="PANTHER" id="PTHR22842:SF3">
    <property type="entry name" value="WD REPEAT DOMAIN-CONTAINING PROTEIN 83"/>
    <property type="match status" value="1"/>
</dbReference>
<feature type="repeat" description="WD" evidence="6">
    <location>
        <begin position="262"/>
        <end position="294"/>
    </location>
</feature>
<dbReference type="GO" id="GO:0000398">
    <property type="term" value="P:mRNA splicing, via spliceosome"/>
    <property type="evidence" value="ECO:0007669"/>
    <property type="project" value="TreeGrafter"/>
</dbReference>
<evidence type="ECO:0000313" key="7">
    <source>
        <dbReference type="EMBL" id="KJE97182.1"/>
    </source>
</evidence>
<dbReference type="Pfam" id="PF00400">
    <property type="entry name" value="WD40"/>
    <property type="match status" value="7"/>
</dbReference>
<dbReference type="InParanoid" id="A0A0D2VZC8"/>
<reference evidence="8" key="1">
    <citation type="submission" date="2011-02" db="EMBL/GenBank/DDBJ databases">
        <title>The Genome Sequence of Capsaspora owczarzaki ATCC 30864.</title>
        <authorList>
            <person name="Russ C."/>
            <person name="Cuomo C."/>
            <person name="Burger G."/>
            <person name="Gray M.W."/>
            <person name="Holland P.W.H."/>
            <person name="King N."/>
            <person name="Lang F.B.F."/>
            <person name="Roger A.J."/>
            <person name="Ruiz-Trillo I."/>
            <person name="Young S.K."/>
            <person name="Zeng Q."/>
            <person name="Gargeya S."/>
            <person name="Alvarado L."/>
            <person name="Berlin A."/>
            <person name="Chapman S.B."/>
            <person name="Chen Z."/>
            <person name="Freedman E."/>
            <person name="Gellesch M."/>
            <person name="Goldberg J."/>
            <person name="Griggs A."/>
            <person name="Gujja S."/>
            <person name="Heilman E."/>
            <person name="Heiman D."/>
            <person name="Howarth C."/>
            <person name="Mehta T."/>
            <person name="Neiman D."/>
            <person name="Pearson M."/>
            <person name="Roberts A."/>
            <person name="Saif S."/>
            <person name="Shea T."/>
            <person name="Shenoy N."/>
            <person name="Sisk P."/>
            <person name="Stolte C."/>
            <person name="Sykes S."/>
            <person name="White J."/>
            <person name="Yandava C."/>
            <person name="Haas B."/>
            <person name="Nusbaum C."/>
            <person name="Birren B."/>
        </authorList>
    </citation>
    <scope>NUCLEOTIDE SEQUENCE</scope>
    <source>
        <strain evidence="8">ATCC 30864</strain>
    </source>
</reference>
<dbReference type="RefSeq" id="XP_004343504.1">
    <property type="nucleotide sequence ID" value="XM_004343454.2"/>
</dbReference>
<evidence type="ECO:0000313" key="8">
    <source>
        <dbReference type="Proteomes" id="UP000008743"/>
    </source>
</evidence>
<evidence type="ECO:0000256" key="1">
    <source>
        <dbReference type="ARBA" id="ARBA00004496"/>
    </source>
</evidence>
<dbReference type="InterPro" id="IPR001680">
    <property type="entry name" value="WD40_rpt"/>
</dbReference>
<dbReference type="InterPro" id="IPR015943">
    <property type="entry name" value="WD40/YVTN_repeat-like_dom_sf"/>
</dbReference>
<dbReference type="OrthoDB" id="71437at2759"/>
<protein>
    <submittedName>
        <fullName evidence="7">Mitogen-activated protein kinase organizer 1</fullName>
    </submittedName>
</protein>
<dbReference type="PRINTS" id="PR00320">
    <property type="entry name" value="GPROTEINBRPT"/>
</dbReference>
<dbReference type="AlphaFoldDB" id="A0A0D2VZC8"/>
<gene>
    <name evidence="7" type="ORF">CAOG_007630</name>
</gene>
<dbReference type="PROSITE" id="PS50294">
    <property type="entry name" value="WD_REPEATS_REGION"/>
    <property type="match status" value="3"/>
</dbReference>
<keyword evidence="4" id="KW-0677">Repeat</keyword>
<dbReference type="STRING" id="595528.A0A0D2VZC8"/>
<dbReference type="Proteomes" id="UP000008743">
    <property type="component" value="Unassembled WGS sequence"/>
</dbReference>
<feature type="repeat" description="WD" evidence="6">
    <location>
        <begin position="10"/>
        <end position="51"/>
    </location>
</feature>
<name>A0A0D2VZC8_CAPO3</name>
<dbReference type="GO" id="GO:0071013">
    <property type="term" value="C:catalytic step 2 spliceosome"/>
    <property type="evidence" value="ECO:0007669"/>
    <property type="project" value="TreeGrafter"/>
</dbReference>
<organism evidence="7 8">
    <name type="scientific">Capsaspora owczarzaki (strain ATCC 30864)</name>
    <dbReference type="NCBI Taxonomy" id="595528"/>
    <lineage>
        <taxon>Eukaryota</taxon>
        <taxon>Filasterea</taxon>
        <taxon>Capsaspora</taxon>
    </lineage>
</organism>
<dbReference type="GO" id="GO:0016301">
    <property type="term" value="F:kinase activity"/>
    <property type="evidence" value="ECO:0007669"/>
    <property type="project" value="UniProtKB-KW"/>
</dbReference>
<dbReference type="SUPFAM" id="SSF50978">
    <property type="entry name" value="WD40 repeat-like"/>
    <property type="match status" value="1"/>
</dbReference>
<keyword evidence="3 6" id="KW-0853">WD repeat</keyword>